<proteinExistence type="predicted"/>
<evidence type="ECO:0008006" key="3">
    <source>
        <dbReference type="Google" id="ProtNLM"/>
    </source>
</evidence>
<sequence length="164" mass="17392">MVVPIAKPVKGGKMALKYGDKALTAGKKNLDDVARKGKKTACGCPSILKNGRITIEAIESNPKVFSGKSANEVADMLRESGYDVTVEKSRRSRSGAKIIKINNPGQGKNITQVQVSPGGGRHGVNPYIKISTSDQGIIKVVDGSESTYKTDGSETAKIIFSGRK</sequence>
<gene>
    <name evidence="1" type="ORF">ACFQ4Y_11965</name>
</gene>
<comment type="caution">
    <text evidence="1">The sequence shown here is derived from an EMBL/GenBank/DDBJ whole genome shotgun (WGS) entry which is preliminary data.</text>
</comment>
<organism evidence="1 2">
    <name type="scientific">Kroppenstedtia sanguinis</name>
    <dbReference type="NCBI Taxonomy" id="1380684"/>
    <lineage>
        <taxon>Bacteria</taxon>
        <taxon>Bacillati</taxon>
        <taxon>Bacillota</taxon>
        <taxon>Bacilli</taxon>
        <taxon>Bacillales</taxon>
        <taxon>Thermoactinomycetaceae</taxon>
        <taxon>Kroppenstedtia</taxon>
    </lineage>
</organism>
<protein>
    <recommendedName>
        <fullName evidence="3">PASTA domain-containing protein</fullName>
    </recommendedName>
</protein>
<name>A0ABW4CB70_9BACL</name>
<accession>A0ABW4CB70</accession>
<evidence type="ECO:0000313" key="2">
    <source>
        <dbReference type="Proteomes" id="UP001597282"/>
    </source>
</evidence>
<dbReference type="EMBL" id="JBHTNU010000011">
    <property type="protein sequence ID" value="MFD1427622.1"/>
    <property type="molecule type" value="Genomic_DNA"/>
</dbReference>
<keyword evidence="2" id="KW-1185">Reference proteome</keyword>
<dbReference type="Proteomes" id="UP001597282">
    <property type="component" value="Unassembled WGS sequence"/>
</dbReference>
<evidence type="ECO:0000313" key="1">
    <source>
        <dbReference type="EMBL" id="MFD1427622.1"/>
    </source>
</evidence>
<reference evidence="2" key="1">
    <citation type="journal article" date="2019" name="Int. J. Syst. Evol. Microbiol.">
        <title>The Global Catalogue of Microorganisms (GCM) 10K type strain sequencing project: providing services to taxonomists for standard genome sequencing and annotation.</title>
        <authorList>
            <consortium name="The Broad Institute Genomics Platform"/>
            <consortium name="The Broad Institute Genome Sequencing Center for Infectious Disease"/>
            <person name="Wu L."/>
            <person name="Ma J."/>
        </authorList>
    </citation>
    <scope>NUCLEOTIDE SEQUENCE [LARGE SCALE GENOMIC DNA]</scope>
    <source>
        <strain evidence="2">S1</strain>
    </source>
</reference>